<feature type="transmembrane region" description="Helical" evidence="1">
    <location>
        <begin position="330"/>
        <end position="354"/>
    </location>
</feature>
<sequence>MSYDLFSLSPPLEGEAFSCKYINHVLVFIQLPVHVEVFCMDSLQAFVIALAMIVAGVFLELPQYVTMLLSLTLLSILVFGSSFPAIWLGAFNESMLTVITSLVFAMYLAELFKGCKASEDAVNALEALSPRLASMAIPALVGLLPMPGGAYVSATLVNSIYSRGGLRNEEKTFINFWFRHIWIAVWPLYQGVLIASYALGLGVDRIISDNWPILLASIITGVIMSWRALSRYVESSARGKVSNIVHIWPFASIAFFNLCLKLDVALSTLITIALFTAIYRPGLAEHLRALKHSLNPSILILIVSSLIYSYTLSQSGVAGRIASILNTPELVCYLIPAIIVFATGFEFTFSAIALPVLKNLINSYTLFLLFLGGFIGSILSPVHVCLVLSAQYFKADLRKVYRYTVPSTLLTTVLSLAIAYPIYAHS</sequence>
<keyword evidence="1" id="KW-0472">Membrane</keyword>
<dbReference type="InterPro" id="IPR007294">
    <property type="entry name" value="DUF401"/>
</dbReference>
<evidence type="ECO:0000256" key="1">
    <source>
        <dbReference type="SAM" id="Phobius"/>
    </source>
</evidence>
<organism evidence="2">
    <name type="scientific">Ignisphaera aggregans</name>
    <dbReference type="NCBI Taxonomy" id="334771"/>
    <lineage>
        <taxon>Archaea</taxon>
        <taxon>Thermoproteota</taxon>
        <taxon>Thermoprotei</taxon>
        <taxon>Desulfurococcales</taxon>
        <taxon>Desulfurococcaceae</taxon>
        <taxon>Ignisphaera</taxon>
    </lineage>
</organism>
<dbReference type="PANTHER" id="PTHR39556:SF1">
    <property type="entry name" value="PROTEIN, PUTATIVE-RELATED"/>
    <property type="match status" value="1"/>
</dbReference>
<dbReference type="EMBL" id="DSEU01000008">
    <property type="protein sequence ID" value="HEM66289.1"/>
    <property type="molecule type" value="Genomic_DNA"/>
</dbReference>
<dbReference type="PANTHER" id="PTHR39556">
    <property type="entry name" value="PROTEIN, PUTATIVE-RELATED"/>
    <property type="match status" value="1"/>
</dbReference>
<feature type="transmembrane region" description="Helical" evidence="1">
    <location>
        <begin position="68"/>
        <end position="88"/>
    </location>
</feature>
<gene>
    <name evidence="2" type="ORF">ENO26_01760</name>
</gene>
<feature type="transmembrane region" description="Helical" evidence="1">
    <location>
        <begin position="176"/>
        <end position="199"/>
    </location>
</feature>
<feature type="transmembrane region" description="Helical" evidence="1">
    <location>
        <begin position="211"/>
        <end position="229"/>
    </location>
</feature>
<protein>
    <submittedName>
        <fullName evidence="2">DUF401 family protein</fullName>
    </submittedName>
</protein>
<keyword evidence="1" id="KW-1133">Transmembrane helix</keyword>
<feature type="transmembrane region" description="Helical" evidence="1">
    <location>
        <begin position="298"/>
        <end position="318"/>
    </location>
</feature>
<reference evidence="2" key="1">
    <citation type="journal article" date="2020" name="mSystems">
        <title>Genome- and Community-Level Interaction Insights into Carbon Utilization and Element Cycling Functions of Hydrothermarchaeota in Hydrothermal Sediment.</title>
        <authorList>
            <person name="Zhou Z."/>
            <person name="Liu Y."/>
            <person name="Xu W."/>
            <person name="Pan J."/>
            <person name="Luo Z.H."/>
            <person name="Li M."/>
        </authorList>
    </citation>
    <scope>NUCLEOTIDE SEQUENCE [LARGE SCALE GENOMIC DNA]</scope>
    <source>
        <strain evidence="2">SpSt-125</strain>
    </source>
</reference>
<dbReference type="AlphaFoldDB" id="A0A7J2U171"/>
<proteinExistence type="predicted"/>
<feature type="transmembrane region" description="Helical" evidence="1">
    <location>
        <begin position="400"/>
        <end position="423"/>
    </location>
</feature>
<dbReference type="Pfam" id="PF04165">
    <property type="entry name" value="DUF401"/>
    <property type="match status" value="1"/>
</dbReference>
<comment type="caution">
    <text evidence="2">The sequence shown here is derived from an EMBL/GenBank/DDBJ whole genome shotgun (WGS) entry which is preliminary data.</text>
</comment>
<accession>A0A7J2U171</accession>
<keyword evidence="1" id="KW-0812">Transmembrane</keyword>
<feature type="transmembrane region" description="Helical" evidence="1">
    <location>
        <begin position="43"/>
        <end position="61"/>
    </location>
</feature>
<name>A0A7J2U171_9CREN</name>
<feature type="transmembrane region" description="Helical" evidence="1">
    <location>
        <begin position="366"/>
        <end position="388"/>
    </location>
</feature>
<feature type="transmembrane region" description="Helical" evidence="1">
    <location>
        <begin position="94"/>
        <end position="112"/>
    </location>
</feature>
<feature type="transmembrane region" description="Helical" evidence="1">
    <location>
        <begin position="250"/>
        <end position="278"/>
    </location>
</feature>
<evidence type="ECO:0000313" key="2">
    <source>
        <dbReference type="EMBL" id="HEM66289.1"/>
    </source>
</evidence>